<dbReference type="AlphaFoldDB" id="A0ABC8T385"/>
<proteinExistence type="predicted"/>
<dbReference type="Proteomes" id="UP001642360">
    <property type="component" value="Unassembled WGS sequence"/>
</dbReference>
<evidence type="ECO:0000313" key="1">
    <source>
        <dbReference type="EMBL" id="CAK9162551.1"/>
    </source>
</evidence>
<evidence type="ECO:0000313" key="2">
    <source>
        <dbReference type="Proteomes" id="UP001642360"/>
    </source>
</evidence>
<dbReference type="EMBL" id="CAUOFW020003891">
    <property type="protein sequence ID" value="CAK9162551.1"/>
    <property type="molecule type" value="Genomic_DNA"/>
</dbReference>
<comment type="caution">
    <text evidence="1">The sequence shown here is derived from an EMBL/GenBank/DDBJ whole genome shotgun (WGS) entry which is preliminary data.</text>
</comment>
<protein>
    <submittedName>
        <fullName evidence="1">Uncharacterized protein</fullName>
    </submittedName>
</protein>
<sequence length="112" mass="12702">MRNDPENSLLTKGCRENERHFDTISYAKSSPMAFIRISQYPMSQRDLQQHRANQSSPYPMMVSTVDTILLAHNHMSHSLLNNNLTSAPRTGQASMFKGQISKFKPENFTDGA</sequence>
<keyword evidence="2" id="KW-1185">Reference proteome</keyword>
<gene>
    <name evidence="1" type="ORF">ILEXP_LOCUS31423</name>
</gene>
<name>A0ABC8T385_9AQUA</name>
<reference evidence="1 2" key="1">
    <citation type="submission" date="2024-02" db="EMBL/GenBank/DDBJ databases">
        <authorList>
            <person name="Vignale AGUSTIN F."/>
            <person name="Sosa J E."/>
            <person name="Modenutti C."/>
        </authorList>
    </citation>
    <scope>NUCLEOTIDE SEQUENCE [LARGE SCALE GENOMIC DNA]</scope>
</reference>
<accession>A0ABC8T385</accession>
<organism evidence="1 2">
    <name type="scientific">Ilex paraguariensis</name>
    <name type="common">yerba mate</name>
    <dbReference type="NCBI Taxonomy" id="185542"/>
    <lineage>
        <taxon>Eukaryota</taxon>
        <taxon>Viridiplantae</taxon>
        <taxon>Streptophyta</taxon>
        <taxon>Embryophyta</taxon>
        <taxon>Tracheophyta</taxon>
        <taxon>Spermatophyta</taxon>
        <taxon>Magnoliopsida</taxon>
        <taxon>eudicotyledons</taxon>
        <taxon>Gunneridae</taxon>
        <taxon>Pentapetalae</taxon>
        <taxon>asterids</taxon>
        <taxon>campanulids</taxon>
        <taxon>Aquifoliales</taxon>
        <taxon>Aquifoliaceae</taxon>
        <taxon>Ilex</taxon>
    </lineage>
</organism>